<dbReference type="InterPro" id="IPR036187">
    <property type="entry name" value="DNA_mismatch_repair_MutS_sf"/>
</dbReference>
<feature type="transmembrane region" description="Helical" evidence="4">
    <location>
        <begin position="441"/>
        <end position="467"/>
    </location>
</feature>
<sequence>MKTDFYQNRLQKISRNILTIHRKLNMLSVGRIGFFLLFLTGLLLGYYKHTTFYILGIISLFLFIALVYAYSSQKQKERYLLAQEQVLTRMLDRKTGSWKTFSENGEKFLNENSPPRGKDLDLLGKNSLYQYLCRCHTAYGRQMLAIRLLSDVPNRETINSNQQAIKELSQKEDFCLELEALGQLMEQSARKQDNEIIETFIKLAETQPPAQPIFWKVLMWILPFITLFFLISAIIGVNSTTNLGIGFIGILLELLTAGICWNQNNRILAPLLDFAGSIGPYRAIFARIESESFHSQTLQKLQNKIAGAETALQTLSSVATAVEARKNPFGFLLLGGLCMWDFHCADRFTAWITRYGKEIRSWLAVVGEFETDMSLAVPANIRREFVFPVIEENGPQLCGNSIKHPLLPEETAVGNGTCLSAQTCIITGSNMSGKTTFLRSIGLNLILAYAGAPTAAASFSASPMWIFTSMRVEDNVSEGISTFYAELLRIKDMVEFSSKKIPMICLIDEIFKGTNSADRIVGATETIQRLSVPHSIVLVSTHDFELCNLENNSHVKALNFHFSEHYTDDGIQFDYKMSPGRCRTTNAQYLLKMAGIL</sequence>
<accession>A0A926E2K3</accession>
<feature type="transmembrane region" description="Helical" evidence="4">
    <location>
        <begin position="243"/>
        <end position="261"/>
    </location>
</feature>
<evidence type="ECO:0000313" key="6">
    <source>
        <dbReference type="EMBL" id="MBC8559057.1"/>
    </source>
</evidence>
<evidence type="ECO:0000313" key="7">
    <source>
        <dbReference type="Proteomes" id="UP000610760"/>
    </source>
</evidence>
<dbReference type="PANTHER" id="PTHR11361:SF99">
    <property type="entry name" value="DNA MISMATCH REPAIR PROTEIN"/>
    <property type="match status" value="1"/>
</dbReference>
<dbReference type="EMBL" id="JACRSV010000001">
    <property type="protein sequence ID" value="MBC8559057.1"/>
    <property type="molecule type" value="Genomic_DNA"/>
</dbReference>
<keyword evidence="7" id="KW-1185">Reference proteome</keyword>
<organism evidence="6 7">
    <name type="scientific">Fumia xinanensis</name>
    <dbReference type="NCBI Taxonomy" id="2763659"/>
    <lineage>
        <taxon>Bacteria</taxon>
        <taxon>Bacillati</taxon>
        <taxon>Bacillota</taxon>
        <taxon>Clostridia</taxon>
        <taxon>Eubacteriales</taxon>
        <taxon>Oscillospiraceae</taxon>
        <taxon>Fumia</taxon>
    </lineage>
</organism>
<reference evidence="6" key="1">
    <citation type="submission" date="2020-08" db="EMBL/GenBank/DDBJ databases">
        <title>Genome public.</title>
        <authorList>
            <person name="Liu C."/>
            <person name="Sun Q."/>
        </authorList>
    </citation>
    <scope>NUCLEOTIDE SEQUENCE</scope>
    <source>
        <strain evidence="6">NSJ-33</strain>
    </source>
</reference>
<dbReference type="RefSeq" id="WP_249293950.1">
    <property type="nucleotide sequence ID" value="NZ_JACRSV010000001.1"/>
</dbReference>
<comment type="caution">
    <text evidence="6">The sequence shown here is derived from an EMBL/GenBank/DDBJ whole genome shotgun (WGS) entry which is preliminary data.</text>
</comment>
<proteinExistence type="predicted"/>
<evidence type="ECO:0000256" key="2">
    <source>
        <dbReference type="ARBA" id="ARBA00022840"/>
    </source>
</evidence>
<keyword evidence="4" id="KW-0812">Transmembrane</keyword>
<dbReference type="Proteomes" id="UP000610760">
    <property type="component" value="Unassembled WGS sequence"/>
</dbReference>
<name>A0A926E2K3_9FIRM</name>
<feature type="transmembrane region" description="Helical" evidence="4">
    <location>
        <begin position="217"/>
        <end position="237"/>
    </location>
</feature>
<dbReference type="Pfam" id="PF00488">
    <property type="entry name" value="MutS_V"/>
    <property type="match status" value="1"/>
</dbReference>
<dbReference type="GO" id="GO:0005524">
    <property type="term" value="F:ATP binding"/>
    <property type="evidence" value="ECO:0007669"/>
    <property type="project" value="UniProtKB-KW"/>
</dbReference>
<dbReference type="SUPFAM" id="SSF52540">
    <property type="entry name" value="P-loop containing nucleoside triphosphate hydrolases"/>
    <property type="match status" value="1"/>
</dbReference>
<feature type="transmembrane region" description="Helical" evidence="4">
    <location>
        <begin position="24"/>
        <end position="46"/>
    </location>
</feature>
<evidence type="ECO:0000259" key="5">
    <source>
        <dbReference type="SMART" id="SM00534"/>
    </source>
</evidence>
<keyword evidence="3" id="KW-0238">DNA-binding</keyword>
<keyword evidence="1" id="KW-0547">Nucleotide-binding</keyword>
<dbReference type="PANTHER" id="PTHR11361">
    <property type="entry name" value="DNA MISMATCH REPAIR PROTEIN MUTS FAMILY MEMBER"/>
    <property type="match status" value="1"/>
</dbReference>
<dbReference type="SMART" id="SM00534">
    <property type="entry name" value="MUTSac"/>
    <property type="match status" value="1"/>
</dbReference>
<dbReference type="GO" id="GO:0006298">
    <property type="term" value="P:mismatch repair"/>
    <property type="evidence" value="ECO:0007669"/>
    <property type="project" value="InterPro"/>
</dbReference>
<keyword evidence="4" id="KW-1133">Transmembrane helix</keyword>
<dbReference type="GO" id="GO:0005829">
    <property type="term" value="C:cytosol"/>
    <property type="evidence" value="ECO:0007669"/>
    <property type="project" value="TreeGrafter"/>
</dbReference>
<evidence type="ECO:0000256" key="4">
    <source>
        <dbReference type="SAM" id="Phobius"/>
    </source>
</evidence>
<dbReference type="InterPro" id="IPR027417">
    <property type="entry name" value="P-loop_NTPase"/>
</dbReference>
<dbReference type="SUPFAM" id="SSF48334">
    <property type="entry name" value="DNA repair protein MutS, domain III"/>
    <property type="match status" value="1"/>
</dbReference>
<protein>
    <submittedName>
        <fullName evidence="6">Mannonate oxidoreductase</fullName>
    </submittedName>
</protein>
<keyword evidence="2" id="KW-0067">ATP-binding</keyword>
<evidence type="ECO:0000256" key="1">
    <source>
        <dbReference type="ARBA" id="ARBA00022741"/>
    </source>
</evidence>
<dbReference type="GO" id="GO:0140664">
    <property type="term" value="F:ATP-dependent DNA damage sensor activity"/>
    <property type="evidence" value="ECO:0007669"/>
    <property type="project" value="InterPro"/>
</dbReference>
<keyword evidence="4" id="KW-0472">Membrane</keyword>
<feature type="domain" description="DNA mismatch repair proteins mutS family" evidence="5">
    <location>
        <begin position="421"/>
        <end position="596"/>
    </location>
</feature>
<dbReference type="Gene3D" id="1.10.1420.10">
    <property type="match status" value="1"/>
</dbReference>
<dbReference type="InterPro" id="IPR000432">
    <property type="entry name" value="DNA_mismatch_repair_MutS_C"/>
</dbReference>
<dbReference type="InterPro" id="IPR045076">
    <property type="entry name" value="MutS"/>
</dbReference>
<evidence type="ECO:0000256" key="3">
    <source>
        <dbReference type="ARBA" id="ARBA00023125"/>
    </source>
</evidence>
<feature type="transmembrane region" description="Helical" evidence="4">
    <location>
        <begin position="52"/>
        <end position="70"/>
    </location>
</feature>
<dbReference type="AlphaFoldDB" id="A0A926E2K3"/>
<dbReference type="Gene3D" id="3.40.50.300">
    <property type="entry name" value="P-loop containing nucleotide triphosphate hydrolases"/>
    <property type="match status" value="1"/>
</dbReference>
<gene>
    <name evidence="6" type="ORF">H8710_03120</name>
</gene>
<dbReference type="GO" id="GO:0030983">
    <property type="term" value="F:mismatched DNA binding"/>
    <property type="evidence" value="ECO:0007669"/>
    <property type="project" value="InterPro"/>
</dbReference>